<reference evidence="1 2" key="1">
    <citation type="submission" date="2019-06" db="EMBL/GenBank/DDBJ databases">
        <title>Spirosoma utsteinense sp. nov. isolated from Antarctic ice-free soils.</title>
        <authorList>
            <person name="Tahon G."/>
        </authorList>
    </citation>
    <scope>NUCLEOTIDE SEQUENCE [LARGE SCALE GENOMIC DNA]</scope>
    <source>
        <strain evidence="1 2">LMG 31447</strain>
    </source>
</reference>
<organism evidence="1 2">
    <name type="scientific">Spirosoma utsteinense</name>
    <dbReference type="NCBI Taxonomy" id="2585773"/>
    <lineage>
        <taxon>Bacteria</taxon>
        <taxon>Pseudomonadati</taxon>
        <taxon>Bacteroidota</taxon>
        <taxon>Cytophagia</taxon>
        <taxon>Cytophagales</taxon>
        <taxon>Cytophagaceae</taxon>
        <taxon>Spirosoma</taxon>
    </lineage>
</organism>
<name>A0ABR6WCP2_9BACT</name>
<keyword evidence="2" id="KW-1185">Reference proteome</keyword>
<evidence type="ECO:0000313" key="1">
    <source>
        <dbReference type="EMBL" id="MBC3794328.1"/>
    </source>
</evidence>
<dbReference type="EMBL" id="VFIA01000043">
    <property type="protein sequence ID" value="MBC3794328.1"/>
    <property type="molecule type" value="Genomic_DNA"/>
</dbReference>
<protein>
    <submittedName>
        <fullName evidence="1">Uncharacterized protein</fullName>
    </submittedName>
</protein>
<evidence type="ECO:0000313" key="2">
    <source>
        <dbReference type="Proteomes" id="UP000700732"/>
    </source>
</evidence>
<comment type="caution">
    <text evidence="1">The sequence shown here is derived from an EMBL/GenBank/DDBJ whole genome shotgun (WGS) entry which is preliminary data.</text>
</comment>
<dbReference type="Proteomes" id="UP000700732">
    <property type="component" value="Unassembled WGS sequence"/>
</dbReference>
<sequence>MSTSLGAAYELSHMGTEANHLMEYSSCPSNYFVINPNGLNYIEYRLFTPQSNYPNRSQKASNL</sequence>
<accession>A0ABR6WCP2</accession>
<proteinExistence type="predicted"/>
<gene>
    <name evidence="1" type="ORF">FH603_4855</name>
</gene>